<proteinExistence type="predicted"/>
<organism evidence="1">
    <name type="scientific">marine sediment metagenome</name>
    <dbReference type="NCBI Taxonomy" id="412755"/>
    <lineage>
        <taxon>unclassified sequences</taxon>
        <taxon>metagenomes</taxon>
        <taxon>ecological metagenomes</taxon>
    </lineage>
</organism>
<feature type="non-terminal residue" evidence="1">
    <location>
        <position position="1"/>
    </location>
</feature>
<accession>X0VEC4</accession>
<name>X0VEC4_9ZZZZ</name>
<protein>
    <submittedName>
        <fullName evidence="1">Uncharacterized protein</fullName>
    </submittedName>
</protein>
<dbReference type="EMBL" id="BARS01037895">
    <property type="protein sequence ID" value="GAG16529.1"/>
    <property type="molecule type" value="Genomic_DNA"/>
</dbReference>
<comment type="caution">
    <text evidence="1">The sequence shown here is derived from an EMBL/GenBank/DDBJ whole genome shotgun (WGS) entry which is preliminary data.</text>
</comment>
<gene>
    <name evidence="1" type="ORF">S01H1_58053</name>
</gene>
<dbReference type="AlphaFoldDB" id="X0VEC4"/>
<sequence length="30" mass="3551">IYILIFKFNPFIVYNKLIGKARKIYSSCTP</sequence>
<reference evidence="1" key="1">
    <citation type="journal article" date="2014" name="Front. Microbiol.">
        <title>High frequency of phylogenetically diverse reductive dehalogenase-homologous genes in deep subseafloor sedimentary metagenomes.</title>
        <authorList>
            <person name="Kawai M."/>
            <person name="Futagami T."/>
            <person name="Toyoda A."/>
            <person name="Takaki Y."/>
            <person name="Nishi S."/>
            <person name="Hori S."/>
            <person name="Arai W."/>
            <person name="Tsubouchi T."/>
            <person name="Morono Y."/>
            <person name="Uchiyama I."/>
            <person name="Ito T."/>
            <person name="Fujiyama A."/>
            <person name="Inagaki F."/>
            <person name="Takami H."/>
        </authorList>
    </citation>
    <scope>NUCLEOTIDE SEQUENCE</scope>
    <source>
        <strain evidence="1">Expedition CK06-06</strain>
    </source>
</reference>
<evidence type="ECO:0000313" key="1">
    <source>
        <dbReference type="EMBL" id="GAG16529.1"/>
    </source>
</evidence>